<evidence type="ECO:0000256" key="3">
    <source>
        <dbReference type="ARBA" id="ARBA00011941"/>
    </source>
</evidence>
<evidence type="ECO:0000256" key="9">
    <source>
        <dbReference type="PIRSR" id="PIRSR000485-1"/>
    </source>
</evidence>
<evidence type="ECO:0000259" key="12">
    <source>
        <dbReference type="PROSITE" id="PS51278"/>
    </source>
</evidence>
<dbReference type="InterPro" id="IPR029057">
    <property type="entry name" value="PRTase-like"/>
</dbReference>
<evidence type="ECO:0000256" key="2">
    <source>
        <dbReference type="ARBA" id="ARBA00010138"/>
    </source>
</evidence>
<accession>A0A1F4NT51</accession>
<dbReference type="GO" id="GO:0046872">
    <property type="term" value="F:metal ion binding"/>
    <property type="evidence" value="ECO:0007669"/>
    <property type="project" value="UniProtKB-KW"/>
</dbReference>
<feature type="binding site" evidence="10">
    <location>
        <position position="303"/>
    </location>
    <ligand>
        <name>Mg(2+)</name>
        <dbReference type="ChEBI" id="CHEBI:18420"/>
    </ligand>
</feature>
<dbReference type="GO" id="GO:0051536">
    <property type="term" value="F:iron-sulfur cluster binding"/>
    <property type="evidence" value="ECO:0007669"/>
    <property type="project" value="UniProtKB-KW"/>
</dbReference>
<dbReference type="CDD" id="cd06223">
    <property type="entry name" value="PRTases_typeI"/>
    <property type="match status" value="1"/>
</dbReference>
<keyword evidence="4 8" id="KW-0328">Glycosyltransferase</keyword>
<dbReference type="GO" id="GO:0004044">
    <property type="term" value="F:amidophosphoribosyltransferase activity"/>
    <property type="evidence" value="ECO:0007669"/>
    <property type="project" value="UniProtKB-EC"/>
</dbReference>
<comment type="pathway">
    <text evidence="1 8">Purine metabolism; IMP biosynthesis via de novo pathway; N(1)-(5-phospho-D-ribosyl)glycinamide from 5-phospho-alpha-D-ribose 1-diphosphate: step 1/2.</text>
</comment>
<dbReference type="InterPro" id="IPR029055">
    <property type="entry name" value="Ntn_hydrolases_N"/>
</dbReference>
<feature type="binding site" evidence="11">
    <location>
        <position position="452"/>
    </location>
    <ligand>
        <name>[4Fe-4S] cluster</name>
        <dbReference type="ChEBI" id="CHEBI:49883"/>
    </ligand>
</feature>
<feature type="binding site" evidence="11">
    <location>
        <position position="455"/>
    </location>
    <ligand>
        <name>[4Fe-4S] cluster</name>
        <dbReference type="ChEBI" id="CHEBI:49883"/>
    </ligand>
</feature>
<feature type="binding site" evidence="11">
    <location>
        <position position="402"/>
    </location>
    <ligand>
        <name>[4Fe-4S] cluster</name>
        <dbReference type="ChEBI" id="CHEBI:49883"/>
    </ligand>
</feature>
<dbReference type="EC" id="2.4.2.14" evidence="3 8"/>
<evidence type="ECO:0000256" key="11">
    <source>
        <dbReference type="PIRSR" id="PIRSR000485-3"/>
    </source>
</evidence>
<dbReference type="SUPFAM" id="SSF56235">
    <property type="entry name" value="N-terminal nucleophile aminohydrolases (Ntn hydrolases)"/>
    <property type="match status" value="1"/>
</dbReference>
<comment type="caution">
    <text evidence="13">The sequence shown here is derived from an EMBL/GenBank/DDBJ whole genome shotgun (WGS) entry which is preliminary data.</text>
</comment>
<evidence type="ECO:0000256" key="4">
    <source>
        <dbReference type="ARBA" id="ARBA00022676"/>
    </source>
</evidence>
<keyword evidence="10" id="KW-0479">Metal-binding</keyword>
<name>A0A1F4NT51_UNCK3</name>
<proteinExistence type="inferred from homology"/>
<dbReference type="Proteomes" id="UP000176651">
    <property type="component" value="Unassembled WGS sequence"/>
</dbReference>
<comment type="cofactor">
    <cofactor evidence="11">
        <name>[4Fe-4S] cluster</name>
        <dbReference type="ChEBI" id="CHEBI:49883"/>
    </cofactor>
    <text evidence="11">Binds 1 [4Fe-4S] cluster per subunit.</text>
</comment>
<evidence type="ECO:0000256" key="1">
    <source>
        <dbReference type="ARBA" id="ARBA00005209"/>
    </source>
</evidence>
<protein>
    <recommendedName>
        <fullName evidence="3 8">Amidophosphoribosyltransferase</fullName>
        <shortName evidence="8">ATase</shortName>
        <ecNumber evidence="3 8">2.4.2.14</ecNumber>
    </recommendedName>
    <alternativeName>
        <fullName evidence="8">Glutamine phosphoribosylpyrophosphate amidotransferase</fullName>
    </alternativeName>
</protein>
<dbReference type="Gene3D" id="3.40.50.2020">
    <property type="match status" value="1"/>
</dbReference>
<gene>
    <name evidence="13" type="ORF">A2V68_02945</name>
</gene>
<dbReference type="PIRSF" id="PIRSF000485">
    <property type="entry name" value="Amd_phspho_trans"/>
    <property type="match status" value="1"/>
</dbReference>
<dbReference type="UniPathway" id="UPA00074">
    <property type="reaction ID" value="UER00124"/>
</dbReference>
<comment type="cofactor">
    <cofactor evidence="10">
        <name>Mg(2+)</name>
        <dbReference type="ChEBI" id="CHEBI:18420"/>
    </cofactor>
    <text evidence="10">Binds 1 Mg(2+) ion per subunit.</text>
</comment>
<evidence type="ECO:0000256" key="8">
    <source>
        <dbReference type="PIRNR" id="PIRNR000485"/>
    </source>
</evidence>
<dbReference type="InterPro" id="IPR005854">
    <property type="entry name" value="PurF"/>
</dbReference>
<keyword evidence="7" id="KW-0315">Glutamine amidotransferase</keyword>
<evidence type="ECO:0000256" key="10">
    <source>
        <dbReference type="PIRSR" id="PIRSR000485-2"/>
    </source>
</evidence>
<organism evidence="13 14">
    <name type="scientific">candidate division Kazan bacterium RBG_13_50_9</name>
    <dbReference type="NCBI Taxonomy" id="1798535"/>
    <lineage>
        <taxon>Bacteria</taxon>
        <taxon>Bacteria division Kazan-3B-28</taxon>
    </lineage>
</organism>
<sequence length="473" mass="51817">MCGVTGRIDFAGRDVIPYILVDLICLQNRGRDATGFVVGYTDKQVPYEPWKKLGSAGSLFGKESGEKAEELIERYQGDIGIGHVRYTTAGERTNKATQPHGFKHGGQSVVLASNGDIPFYDDVRRELTTRGCRFASRCDAEVLVNLVGLGIYHDRQDEVETFANVGRTLQAAYSLAAITPSGKLLGMRDPWGIRPLFWGQNKDGAMISSESAIMDGEFGTSIHEVEPGTIVVLTRDGEATVHRFAEAQRRFCLMEVYYFSRPDSTFRGITLDQVRYELGCEAAREWLERGYPKPDVVAPMPFSGGPAAEGCAATLGAHFRSVVKKDRFGGGRIFMYDQLSRAELAEISLSVVKEATEGRSVLLVDDSIIRADQIKVVCRKLQQAGAKSIYFISTAPPYRNPCFLGFNTPETGLLIAHGRTVEEVRLAVPGLNHLHYLTLKGTFKVMGGDQFCTGCYTGLSGYPVPVPDGGIEA</sequence>
<dbReference type="GO" id="GO:0009113">
    <property type="term" value="P:purine nucleobase biosynthetic process"/>
    <property type="evidence" value="ECO:0007669"/>
    <property type="project" value="InterPro"/>
</dbReference>
<keyword evidence="10" id="KW-0460">Magnesium</keyword>
<dbReference type="Gene3D" id="3.60.20.10">
    <property type="entry name" value="Glutamine Phosphoribosylpyrophosphate, subunit 1, domain 1"/>
    <property type="match status" value="1"/>
</dbReference>
<dbReference type="Pfam" id="PF13522">
    <property type="entry name" value="GATase_6"/>
    <property type="match status" value="1"/>
</dbReference>
<feature type="active site" description="Nucleophile" evidence="9">
    <location>
        <position position="2"/>
    </location>
</feature>
<evidence type="ECO:0000256" key="7">
    <source>
        <dbReference type="ARBA" id="ARBA00022962"/>
    </source>
</evidence>
<dbReference type="PANTHER" id="PTHR11907">
    <property type="entry name" value="AMIDOPHOSPHORIBOSYLTRANSFERASE"/>
    <property type="match status" value="1"/>
</dbReference>
<dbReference type="InterPro" id="IPR017932">
    <property type="entry name" value="GATase_2_dom"/>
</dbReference>
<reference evidence="13 14" key="1">
    <citation type="journal article" date="2016" name="Nat. Commun.">
        <title>Thousands of microbial genomes shed light on interconnected biogeochemical processes in an aquifer system.</title>
        <authorList>
            <person name="Anantharaman K."/>
            <person name="Brown C.T."/>
            <person name="Hug L.A."/>
            <person name="Sharon I."/>
            <person name="Castelle C.J."/>
            <person name="Probst A.J."/>
            <person name="Thomas B.C."/>
            <person name="Singh A."/>
            <person name="Wilkins M.J."/>
            <person name="Karaoz U."/>
            <person name="Brodie E.L."/>
            <person name="Williams K.H."/>
            <person name="Hubbard S.S."/>
            <person name="Banfield J.F."/>
        </authorList>
    </citation>
    <scope>NUCLEOTIDE SEQUENCE [LARGE SCALE GENOMIC DNA]</scope>
</reference>
<dbReference type="STRING" id="1798535.A2V68_02945"/>
<feature type="domain" description="Glutamine amidotransferase type-2" evidence="12">
    <location>
        <begin position="2"/>
        <end position="236"/>
    </location>
</feature>
<keyword evidence="11" id="KW-0411">Iron-sulfur</keyword>
<keyword evidence="5 8" id="KW-0808">Transferase</keyword>
<dbReference type="InterPro" id="IPR000836">
    <property type="entry name" value="PRTase_dom"/>
</dbReference>
<comment type="similarity">
    <text evidence="2 8">In the C-terminal section; belongs to the purine/pyrimidine phosphoribosyltransferase family.</text>
</comment>
<keyword evidence="6 8" id="KW-0658">Purine biosynthesis</keyword>
<keyword evidence="11" id="KW-0408">Iron</keyword>
<evidence type="ECO:0000256" key="6">
    <source>
        <dbReference type="ARBA" id="ARBA00022755"/>
    </source>
</evidence>
<evidence type="ECO:0000256" key="5">
    <source>
        <dbReference type="ARBA" id="ARBA00022679"/>
    </source>
</evidence>
<feature type="binding site" evidence="10">
    <location>
        <position position="365"/>
    </location>
    <ligand>
        <name>Mg(2+)</name>
        <dbReference type="ChEBI" id="CHEBI:18420"/>
    </ligand>
</feature>
<feature type="binding site" evidence="10">
    <location>
        <position position="366"/>
    </location>
    <ligand>
        <name>Mg(2+)</name>
        <dbReference type="ChEBI" id="CHEBI:18420"/>
    </ligand>
</feature>
<feature type="binding site" evidence="11">
    <location>
        <position position="252"/>
    </location>
    <ligand>
        <name>[4Fe-4S] cluster</name>
        <dbReference type="ChEBI" id="CHEBI:49883"/>
    </ligand>
</feature>
<evidence type="ECO:0000313" key="14">
    <source>
        <dbReference type="Proteomes" id="UP000176651"/>
    </source>
</evidence>
<dbReference type="GO" id="GO:0006189">
    <property type="term" value="P:'de novo' IMP biosynthetic process"/>
    <property type="evidence" value="ECO:0007669"/>
    <property type="project" value="UniProtKB-UniPathway"/>
</dbReference>
<dbReference type="EMBL" id="META01000001">
    <property type="protein sequence ID" value="OGB74540.1"/>
    <property type="molecule type" value="Genomic_DNA"/>
</dbReference>
<comment type="catalytic activity">
    <reaction evidence="8">
        <text>5-phospho-beta-D-ribosylamine + L-glutamate + diphosphate = 5-phospho-alpha-D-ribose 1-diphosphate + L-glutamine + H2O</text>
        <dbReference type="Rhea" id="RHEA:14905"/>
        <dbReference type="ChEBI" id="CHEBI:15377"/>
        <dbReference type="ChEBI" id="CHEBI:29985"/>
        <dbReference type="ChEBI" id="CHEBI:33019"/>
        <dbReference type="ChEBI" id="CHEBI:58017"/>
        <dbReference type="ChEBI" id="CHEBI:58359"/>
        <dbReference type="ChEBI" id="CHEBI:58681"/>
        <dbReference type="EC" id="2.4.2.14"/>
    </reaction>
</comment>
<dbReference type="AlphaFoldDB" id="A0A1F4NT51"/>
<dbReference type="PROSITE" id="PS51278">
    <property type="entry name" value="GATASE_TYPE_2"/>
    <property type="match status" value="1"/>
</dbReference>
<dbReference type="SUPFAM" id="SSF53271">
    <property type="entry name" value="PRTase-like"/>
    <property type="match status" value="1"/>
</dbReference>
<evidence type="ECO:0000313" key="13">
    <source>
        <dbReference type="EMBL" id="OGB74540.1"/>
    </source>
</evidence>